<dbReference type="InterPro" id="IPR010697">
    <property type="entry name" value="YspA"/>
</dbReference>
<dbReference type="EMBL" id="VIRS01000005">
    <property type="protein sequence ID" value="TQS45209.1"/>
    <property type="molecule type" value="Genomic_DNA"/>
</dbReference>
<reference evidence="1 2" key="1">
    <citation type="submission" date="2019-07" db="EMBL/GenBank/DDBJ databases">
        <title>Cryptosporangium phraense sp. nov., isolated from plant litter.</title>
        <authorList>
            <person name="Suriyachadkun C."/>
        </authorList>
    </citation>
    <scope>NUCLEOTIDE SEQUENCE [LARGE SCALE GENOMIC DNA]</scope>
    <source>
        <strain evidence="1 2">A-T 5661</strain>
    </source>
</reference>
<keyword evidence="2" id="KW-1185">Reference proteome</keyword>
<evidence type="ECO:0008006" key="3">
    <source>
        <dbReference type="Google" id="ProtNLM"/>
    </source>
</evidence>
<dbReference type="InParanoid" id="A0A545AV47"/>
<organism evidence="1 2">
    <name type="scientific">Cryptosporangium phraense</name>
    <dbReference type="NCBI Taxonomy" id="2593070"/>
    <lineage>
        <taxon>Bacteria</taxon>
        <taxon>Bacillati</taxon>
        <taxon>Actinomycetota</taxon>
        <taxon>Actinomycetes</taxon>
        <taxon>Cryptosporangiales</taxon>
        <taxon>Cryptosporangiaceae</taxon>
        <taxon>Cryptosporangium</taxon>
    </lineage>
</organism>
<dbReference type="PANTHER" id="PTHR38440:SF1">
    <property type="entry name" value="UPF0398 PROTEIN SPR0331"/>
    <property type="match status" value="1"/>
</dbReference>
<dbReference type="SUPFAM" id="SSF102405">
    <property type="entry name" value="MCP/YpsA-like"/>
    <property type="match status" value="1"/>
</dbReference>
<evidence type="ECO:0000313" key="1">
    <source>
        <dbReference type="EMBL" id="TQS45209.1"/>
    </source>
</evidence>
<evidence type="ECO:0000313" key="2">
    <source>
        <dbReference type="Proteomes" id="UP000317982"/>
    </source>
</evidence>
<dbReference type="AlphaFoldDB" id="A0A545AV47"/>
<comment type="caution">
    <text evidence="1">The sequence shown here is derived from an EMBL/GenBank/DDBJ whole genome shotgun (WGS) entry which is preliminary data.</text>
</comment>
<protein>
    <recommendedName>
        <fullName evidence="3">DUF1273 family protein</fullName>
    </recommendedName>
</protein>
<dbReference type="Proteomes" id="UP000317982">
    <property type="component" value="Unassembled WGS sequence"/>
</dbReference>
<name>A0A545AV47_9ACTN</name>
<dbReference type="OrthoDB" id="3231229at2"/>
<dbReference type="PANTHER" id="PTHR38440">
    <property type="entry name" value="UPF0398 PROTEIN YPSA"/>
    <property type="match status" value="1"/>
</dbReference>
<dbReference type="RefSeq" id="WP_142704073.1">
    <property type="nucleotide sequence ID" value="NZ_VIRS01000005.1"/>
</dbReference>
<accession>A0A545AV47</accession>
<dbReference type="Gene3D" id="3.40.50.450">
    <property type="match status" value="1"/>
</dbReference>
<gene>
    <name evidence="1" type="ORF">FL583_08890</name>
</gene>
<sequence>MTIVGFTGHQSLSAPTVGLVVSALRAELAEVGEPLVGICSLAVGADQLFAREVLRCRGSLRVVVPSAGYRTTFADDDRPEYDRLLARAQQHRVLAYPTPSEEAYLAAGHAIVDSSDVLLAVWDGAPAAGLGGTGDIVAYARARGIETRVVWPVGAGRV</sequence>
<proteinExistence type="predicted"/>